<dbReference type="Proteomes" id="UP000811619">
    <property type="component" value="Unassembled WGS sequence"/>
</dbReference>
<organism evidence="2 3">
    <name type="scientific">Claviceps africana</name>
    <dbReference type="NCBI Taxonomy" id="83212"/>
    <lineage>
        <taxon>Eukaryota</taxon>
        <taxon>Fungi</taxon>
        <taxon>Dikarya</taxon>
        <taxon>Ascomycota</taxon>
        <taxon>Pezizomycotina</taxon>
        <taxon>Sordariomycetes</taxon>
        <taxon>Hypocreomycetidae</taxon>
        <taxon>Hypocreales</taxon>
        <taxon>Clavicipitaceae</taxon>
        <taxon>Claviceps</taxon>
    </lineage>
</organism>
<evidence type="ECO:0000256" key="1">
    <source>
        <dbReference type="SAM" id="MobiDB-lite"/>
    </source>
</evidence>
<protein>
    <submittedName>
        <fullName evidence="2">Uncharacterized protein</fullName>
    </submittedName>
</protein>
<dbReference type="EMBL" id="SRPY01000397">
    <property type="protein sequence ID" value="KAG5925026.1"/>
    <property type="molecule type" value="Genomic_DNA"/>
</dbReference>
<keyword evidence="3" id="KW-1185">Reference proteome</keyword>
<name>A0A8K0J5B3_9HYPO</name>
<sequence>MSWQISMSASIREPAESAESAGMKSSPAEAIHGGGKSMDKNLDKQHVCLLHILARSPINP</sequence>
<dbReference type="AlphaFoldDB" id="A0A8K0J5B3"/>
<evidence type="ECO:0000313" key="2">
    <source>
        <dbReference type="EMBL" id="KAG5925026.1"/>
    </source>
</evidence>
<evidence type="ECO:0000313" key="3">
    <source>
        <dbReference type="Proteomes" id="UP000811619"/>
    </source>
</evidence>
<proteinExistence type="predicted"/>
<gene>
    <name evidence="2" type="ORF">E4U42_004502</name>
</gene>
<comment type="caution">
    <text evidence="2">The sequence shown here is derived from an EMBL/GenBank/DDBJ whole genome shotgun (WGS) entry which is preliminary data.</text>
</comment>
<reference evidence="2" key="1">
    <citation type="journal article" date="2020" name="bioRxiv">
        <title>Whole genome comparisons of ergot fungi reveals the divergence and evolution of species within the genus Claviceps are the result of varying mechanisms driving genome evolution and host range expansion.</title>
        <authorList>
            <person name="Wyka S.A."/>
            <person name="Mondo S.J."/>
            <person name="Liu M."/>
            <person name="Dettman J."/>
            <person name="Nalam V."/>
            <person name="Broders K.D."/>
        </authorList>
    </citation>
    <scope>NUCLEOTIDE SEQUENCE</scope>
    <source>
        <strain evidence="2">CCC 489</strain>
    </source>
</reference>
<accession>A0A8K0J5B3</accession>
<feature type="region of interest" description="Disordered" evidence="1">
    <location>
        <begin position="1"/>
        <end position="39"/>
    </location>
</feature>